<sequence>MVSEIVVTHCDRLCRFAFDLIEYMFSLHSMKLMVLFDEPSSDEHVLSQDILAINTIFICRIQRRRAKYKSERKPMENKNNKNTKQKKMKNQNYCELNVINQNISESFSEKDIEEMASSKNFEWIKLHTLNEKLKLYIDVKEGKDFNEKDKKLQRSCVWGERKFLRTVVWLELRVKGLHDKVPANIIDECIDEALIARKNIIQKNLKETKKSSLSFKSKNDL</sequence>
<feature type="region of interest" description="Disordered" evidence="1">
    <location>
        <begin position="68"/>
        <end position="87"/>
    </location>
</feature>
<proteinExistence type="predicted"/>
<comment type="caution">
    <text evidence="2">The sequence shown here is derived from an EMBL/GenBank/DDBJ whole genome shotgun (WGS) entry which is preliminary data.</text>
</comment>
<feature type="compositionally biased region" description="Basic and acidic residues" evidence="1">
    <location>
        <begin position="68"/>
        <end position="79"/>
    </location>
</feature>
<protein>
    <submittedName>
        <fullName evidence="2">13991_t:CDS:1</fullName>
    </submittedName>
</protein>
<dbReference type="Proteomes" id="UP000789759">
    <property type="component" value="Unassembled WGS sequence"/>
</dbReference>
<organism evidence="2 3">
    <name type="scientific">Cetraspora pellucida</name>
    <dbReference type="NCBI Taxonomy" id="1433469"/>
    <lineage>
        <taxon>Eukaryota</taxon>
        <taxon>Fungi</taxon>
        <taxon>Fungi incertae sedis</taxon>
        <taxon>Mucoromycota</taxon>
        <taxon>Glomeromycotina</taxon>
        <taxon>Glomeromycetes</taxon>
        <taxon>Diversisporales</taxon>
        <taxon>Gigasporaceae</taxon>
        <taxon>Cetraspora</taxon>
    </lineage>
</organism>
<name>A0A9N9DHQ9_9GLOM</name>
<dbReference type="AlphaFoldDB" id="A0A9N9DHQ9"/>
<dbReference type="OrthoDB" id="2446774at2759"/>
<evidence type="ECO:0000313" key="3">
    <source>
        <dbReference type="Proteomes" id="UP000789759"/>
    </source>
</evidence>
<keyword evidence="3" id="KW-1185">Reference proteome</keyword>
<gene>
    <name evidence="2" type="ORF">CPELLU_LOCUS8750</name>
</gene>
<evidence type="ECO:0000313" key="2">
    <source>
        <dbReference type="EMBL" id="CAG8638814.1"/>
    </source>
</evidence>
<accession>A0A9N9DHQ9</accession>
<reference evidence="2" key="1">
    <citation type="submission" date="2021-06" db="EMBL/GenBank/DDBJ databases">
        <authorList>
            <person name="Kallberg Y."/>
            <person name="Tangrot J."/>
            <person name="Rosling A."/>
        </authorList>
    </citation>
    <scope>NUCLEOTIDE SEQUENCE</scope>
    <source>
        <strain evidence="2">FL966</strain>
    </source>
</reference>
<dbReference type="EMBL" id="CAJVQA010006344">
    <property type="protein sequence ID" value="CAG8638814.1"/>
    <property type="molecule type" value="Genomic_DNA"/>
</dbReference>
<evidence type="ECO:0000256" key="1">
    <source>
        <dbReference type="SAM" id="MobiDB-lite"/>
    </source>
</evidence>